<proteinExistence type="predicted"/>
<evidence type="ECO:0008006" key="3">
    <source>
        <dbReference type="Google" id="ProtNLM"/>
    </source>
</evidence>
<sequence length="273" mass="30899">MEDLQQLLGTFDLDLLDDDPDVLSGSEPATFAPPASDDFILVSSGGDRIPVKKMLLIANSAVFRDMHEVVTTDEDEEHPSCSLTERTSEVTTFLAASVEGSTAETPRRWLSLFRMVDKYQVPILWPVLKLGARDADAQSSLVAYCMAALLEDRKFQEETAWRAITGRGSYSLSLWKAVPVAERQRLQQWHGAERCSAKSAKSERERVWAQIVFYLFKSPNPIQTLSELHVCQYPYGHPIQAVCSQCRRAFENKLRGINVAWEEERSKIKLFIE</sequence>
<gene>
    <name evidence="1" type="ORF">BMF94_1614</name>
</gene>
<comment type="caution">
    <text evidence="1">The sequence shown here is derived from an EMBL/GenBank/DDBJ whole genome shotgun (WGS) entry which is preliminary data.</text>
</comment>
<evidence type="ECO:0000313" key="1">
    <source>
        <dbReference type="EMBL" id="POY75244.1"/>
    </source>
</evidence>
<dbReference type="Proteomes" id="UP000237144">
    <property type="component" value="Unassembled WGS sequence"/>
</dbReference>
<evidence type="ECO:0000313" key="2">
    <source>
        <dbReference type="Proteomes" id="UP000237144"/>
    </source>
</evidence>
<name>A0A2S5BEP8_9BASI</name>
<protein>
    <recommendedName>
        <fullName evidence="3">BTB domain-containing protein</fullName>
    </recommendedName>
</protein>
<reference evidence="1 2" key="1">
    <citation type="journal article" date="2018" name="Front. Microbiol.">
        <title>Prospects for Fungal Bioremediation of Acidic Radioactive Waste Sites: Characterization and Genome Sequence of Rhodotorula taiwanensis MD1149.</title>
        <authorList>
            <person name="Tkavc R."/>
            <person name="Matrosova V.Y."/>
            <person name="Grichenko O.E."/>
            <person name="Gostincar C."/>
            <person name="Volpe R.P."/>
            <person name="Klimenkova P."/>
            <person name="Gaidamakova E.K."/>
            <person name="Zhou C.E."/>
            <person name="Stewart B.J."/>
            <person name="Lyman M.G."/>
            <person name="Malfatti S.A."/>
            <person name="Rubinfeld B."/>
            <person name="Courtot M."/>
            <person name="Singh J."/>
            <person name="Dalgard C.L."/>
            <person name="Hamilton T."/>
            <person name="Frey K.G."/>
            <person name="Gunde-Cimerman N."/>
            <person name="Dugan L."/>
            <person name="Daly M.J."/>
        </authorList>
    </citation>
    <scope>NUCLEOTIDE SEQUENCE [LARGE SCALE GENOMIC DNA]</scope>
    <source>
        <strain evidence="1 2">MD1149</strain>
    </source>
</reference>
<dbReference type="EMBL" id="PJQD01000018">
    <property type="protein sequence ID" value="POY75244.1"/>
    <property type="molecule type" value="Genomic_DNA"/>
</dbReference>
<dbReference type="OrthoDB" id="2529516at2759"/>
<accession>A0A2S5BEP8</accession>
<keyword evidence="2" id="KW-1185">Reference proteome</keyword>
<dbReference type="AlphaFoldDB" id="A0A2S5BEP8"/>
<organism evidence="1 2">
    <name type="scientific">Rhodotorula taiwanensis</name>
    <dbReference type="NCBI Taxonomy" id="741276"/>
    <lineage>
        <taxon>Eukaryota</taxon>
        <taxon>Fungi</taxon>
        <taxon>Dikarya</taxon>
        <taxon>Basidiomycota</taxon>
        <taxon>Pucciniomycotina</taxon>
        <taxon>Microbotryomycetes</taxon>
        <taxon>Sporidiobolales</taxon>
        <taxon>Sporidiobolaceae</taxon>
        <taxon>Rhodotorula</taxon>
    </lineage>
</organism>